<feature type="transmembrane region" description="Helical" evidence="1">
    <location>
        <begin position="93"/>
        <end position="118"/>
    </location>
</feature>
<evidence type="ECO:0000256" key="1">
    <source>
        <dbReference type="SAM" id="Phobius"/>
    </source>
</evidence>
<dbReference type="Proteomes" id="UP001642540">
    <property type="component" value="Unassembled WGS sequence"/>
</dbReference>
<keyword evidence="1" id="KW-0472">Membrane</keyword>
<feature type="transmembrane region" description="Helical" evidence="1">
    <location>
        <begin position="341"/>
        <end position="358"/>
    </location>
</feature>
<accession>A0ABP1S7V1</accession>
<feature type="transmembrane region" description="Helical" evidence="1">
    <location>
        <begin position="21"/>
        <end position="41"/>
    </location>
</feature>
<proteinExistence type="predicted"/>
<dbReference type="EMBL" id="CAXLJM020000164">
    <property type="protein sequence ID" value="CAL8145955.1"/>
    <property type="molecule type" value="Genomic_DNA"/>
</dbReference>
<keyword evidence="1" id="KW-0812">Transmembrane</keyword>
<evidence type="ECO:0008006" key="4">
    <source>
        <dbReference type="Google" id="ProtNLM"/>
    </source>
</evidence>
<gene>
    <name evidence="2" type="ORF">ODALV1_LOCUS30655</name>
</gene>
<feature type="transmembrane region" description="Helical" evidence="1">
    <location>
        <begin position="265"/>
        <end position="283"/>
    </location>
</feature>
<feature type="transmembrane region" description="Helical" evidence="1">
    <location>
        <begin position="164"/>
        <end position="186"/>
    </location>
</feature>
<organism evidence="2 3">
    <name type="scientific">Orchesella dallaii</name>
    <dbReference type="NCBI Taxonomy" id="48710"/>
    <lineage>
        <taxon>Eukaryota</taxon>
        <taxon>Metazoa</taxon>
        <taxon>Ecdysozoa</taxon>
        <taxon>Arthropoda</taxon>
        <taxon>Hexapoda</taxon>
        <taxon>Collembola</taxon>
        <taxon>Entomobryomorpha</taxon>
        <taxon>Entomobryoidea</taxon>
        <taxon>Orchesellidae</taxon>
        <taxon>Orchesellinae</taxon>
        <taxon>Orchesella</taxon>
    </lineage>
</organism>
<evidence type="ECO:0000313" key="2">
    <source>
        <dbReference type="EMBL" id="CAL8145955.1"/>
    </source>
</evidence>
<sequence>MLIWLLLKDFDAEDTEISAEFGSYVLGWVWTGVAFLLGLLMSRLNECSSELVYIVNQMFGYNEKIQENLTSHWKNINFQYNNPHERMSQTVEFLSIACAILISPMPVVLIIGMCNSIEPTHVLIREWFEIELALVPQHYFFLFLVLWPTFLAVEIVFELLVASLIYVVFLICYTSSMFPVNAYLVILPSSLQIIQYRIETKHFGTLPDSQLAEIYRVLQIINILFNNITASVLISLHHVVCLLAFVGFSFLLLEFPHFLAESGTLLSVFAIICWIGPVGIIFVESVNVGVIWDTTSAFVKQCKQSTLRRSVLRKYAASWKGLVFETAYPFYKVHRNTFLEFFMQGIDFLITLVTTYAAL</sequence>
<keyword evidence="1" id="KW-1133">Transmembrane helix</keyword>
<feature type="transmembrane region" description="Helical" evidence="1">
    <location>
        <begin position="138"/>
        <end position="157"/>
    </location>
</feature>
<feature type="transmembrane region" description="Helical" evidence="1">
    <location>
        <begin position="232"/>
        <end position="253"/>
    </location>
</feature>
<reference evidence="2 3" key="1">
    <citation type="submission" date="2024-08" db="EMBL/GenBank/DDBJ databases">
        <authorList>
            <person name="Cucini C."/>
            <person name="Frati F."/>
        </authorList>
    </citation>
    <scope>NUCLEOTIDE SEQUENCE [LARGE SCALE GENOMIC DNA]</scope>
</reference>
<protein>
    <recommendedName>
        <fullName evidence="4">Odorant receptor</fullName>
    </recommendedName>
</protein>
<name>A0ABP1S7V1_9HEXA</name>
<evidence type="ECO:0000313" key="3">
    <source>
        <dbReference type="Proteomes" id="UP001642540"/>
    </source>
</evidence>
<comment type="caution">
    <text evidence="2">The sequence shown here is derived from an EMBL/GenBank/DDBJ whole genome shotgun (WGS) entry which is preliminary data.</text>
</comment>
<keyword evidence="3" id="KW-1185">Reference proteome</keyword>